<dbReference type="Gene3D" id="1.10.510.10">
    <property type="entry name" value="Transferase(Phosphotransferase) domain 1"/>
    <property type="match status" value="1"/>
</dbReference>
<keyword evidence="3 15" id="KW-0812">Transmembrane</keyword>
<evidence type="ECO:0000256" key="10">
    <source>
        <dbReference type="ARBA" id="ARBA00023180"/>
    </source>
</evidence>
<evidence type="ECO:0000313" key="19">
    <source>
        <dbReference type="RefSeq" id="XP_006814974.1"/>
    </source>
</evidence>
<dbReference type="CDD" id="cd07302">
    <property type="entry name" value="CHD"/>
    <property type="match status" value="1"/>
</dbReference>
<feature type="transmembrane region" description="Helical" evidence="15">
    <location>
        <begin position="450"/>
        <end position="473"/>
    </location>
</feature>
<evidence type="ECO:0000256" key="2">
    <source>
        <dbReference type="ARBA" id="ARBA00012202"/>
    </source>
</evidence>
<organism evidence="18 19">
    <name type="scientific">Saccoglossus kowalevskii</name>
    <name type="common">Acorn worm</name>
    <dbReference type="NCBI Taxonomy" id="10224"/>
    <lineage>
        <taxon>Eukaryota</taxon>
        <taxon>Metazoa</taxon>
        <taxon>Hemichordata</taxon>
        <taxon>Enteropneusta</taxon>
        <taxon>Harrimaniidae</taxon>
        <taxon>Saccoglossus</taxon>
    </lineage>
</organism>
<evidence type="ECO:0000259" key="16">
    <source>
        <dbReference type="PROSITE" id="PS50011"/>
    </source>
</evidence>
<dbReference type="PROSITE" id="PS50125">
    <property type="entry name" value="GUANYLATE_CYCLASE_2"/>
    <property type="match status" value="1"/>
</dbReference>
<dbReference type="InterPro" id="IPR001170">
    <property type="entry name" value="ANPR/GUC"/>
</dbReference>
<dbReference type="InterPro" id="IPR029787">
    <property type="entry name" value="Nucleotide_cyclase"/>
</dbReference>
<dbReference type="SUPFAM" id="SSF53822">
    <property type="entry name" value="Periplasmic binding protein-like I"/>
    <property type="match status" value="1"/>
</dbReference>
<dbReference type="InterPro" id="IPR028082">
    <property type="entry name" value="Peripla_BP_I"/>
</dbReference>
<evidence type="ECO:0000256" key="13">
    <source>
        <dbReference type="RuleBase" id="RU000405"/>
    </source>
</evidence>
<evidence type="ECO:0000259" key="17">
    <source>
        <dbReference type="PROSITE" id="PS50125"/>
    </source>
</evidence>
<dbReference type="InterPro" id="IPR001245">
    <property type="entry name" value="Ser-Thr/Tyr_kinase_cat_dom"/>
</dbReference>
<reference evidence="19" key="1">
    <citation type="submission" date="2025-08" db="UniProtKB">
        <authorList>
            <consortium name="RefSeq"/>
        </authorList>
    </citation>
    <scope>IDENTIFICATION</scope>
    <source>
        <tissue evidence="19">Testes</tissue>
    </source>
</reference>
<evidence type="ECO:0000256" key="14">
    <source>
        <dbReference type="RuleBase" id="RU003431"/>
    </source>
</evidence>
<dbReference type="InterPro" id="IPR011009">
    <property type="entry name" value="Kinase-like_dom_sf"/>
</dbReference>
<dbReference type="InterPro" id="IPR018297">
    <property type="entry name" value="A/G_cyclase_CS"/>
</dbReference>
<dbReference type="Pfam" id="PF01094">
    <property type="entry name" value="ANF_receptor"/>
    <property type="match status" value="1"/>
</dbReference>
<dbReference type="CDD" id="cd06352">
    <property type="entry name" value="PBP1_NPR_GC-like"/>
    <property type="match status" value="1"/>
</dbReference>
<feature type="domain" description="Guanylate cyclase" evidence="17">
    <location>
        <begin position="867"/>
        <end position="1006"/>
    </location>
</feature>
<evidence type="ECO:0000256" key="3">
    <source>
        <dbReference type="ARBA" id="ARBA00022692"/>
    </source>
</evidence>
<dbReference type="PROSITE" id="PS50011">
    <property type="entry name" value="PROTEIN_KINASE_DOM"/>
    <property type="match status" value="1"/>
</dbReference>
<evidence type="ECO:0000256" key="8">
    <source>
        <dbReference type="ARBA" id="ARBA00023136"/>
    </source>
</evidence>
<dbReference type="SMART" id="SM00044">
    <property type="entry name" value="CYCc"/>
    <property type="match status" value="1"/>
</dbReference>
<evidence type="ECO:0000256" key="6">
    <source>
        <dbReference type="ARBA" id="ARBA00022989"/>
    </source>
</evidence>
<comment type="subcellular location">
    <subcellularLocation>
        <location evidence="1">Membrane</location>
        <topology evidence="1">Single-pass type I membrane protein</topology>
    </subcellularLocation>
</comment>
<protein>
    <recommendedName>
        <fullName evidence="2 14">Guanylate cyclase</fullName>
        <ecNumber evidence="2 14">4.6.1.2</ecNumber>
    </recommendedName>
</protein>
<evidence type="ECO:0000256" key="5">
    <source>
        <dbReference type="ARBA" id="ARBA00022741"/>
    </source>
</evidence>
<feature type="domain" description="Protein kinase" evidence="16">
    <location>
        <begin position="506"/>
        <end position="803"/>
    </location>
</feature>
<dbReference type="InterPro" id="IPR001054">
    <property type="entry name" value="A/G_cyclase"/>
</dbReference>
<keyword evidence="5" id="KW-0547">Nucleotide-binding</keyword>
<dbReference type="Proteomes" id="UP000694865">
    <property type="component" value="Unplaced"/>
</dbReference>
<dbReference type="PRINTS" id="PR00255">
    <property type="entry name" value="NATPEPTIDER"/>
</dbReference>
<dbReference type="GeneID" id="100378417"/>
<keyword evidence="11 13" id="KW-0456">Lyase</keyword>
<name>A0ABM0M4N3_SACKO</name>
<dbReference type="PROSITE" id="PS00452">
    <property type="entry name" value="GUANYLATE_CYCLASE_1"/>
    <property type="match status" value="1"/>
</dbReference>
<dbReference type="Gene3D" id="3.30.70.1230">
    <property type="entry name" value="Nucleotide cyclase"/>
    <property type="match status" value="1"/>
</dbReference>
<keyword evidence="6 15" id="KW-1133">Transmembrane helix</keyword>
<comment type="similarity">
    <text evidence="13">Belongs to the adenylyl cyclase class-4/guanylyl cyclase family.</text>
</comment>
<keyword evidence="4" id="KW-0732">Signal</keyword>
<keyword evidence="12 14" id="KW-0141">cGMP biosynthesis</keyword>
<dbReference type="InterPro" id="IPR050401">
    <property type="entry name" value="Cyclic_nucleotide_synthase"/>
</dbReference>
<dbReference type="SUPFAM" id="SSF55073">
    <property type="entry name" value="Nucleotide cyclase"/>
    <property type="match status" value="1"/>
</dbReference>
<comment type="catalytic activity">
    <reaction evidence="14">
        <text>GTP = 3',5'-cyclic GMP + diphosphate</text>
        <dbReference type="Rhea" id="RHEA:13665"/>
        <dbReference type="ChEBI" id="CHEBI:33019"/>
        <dbReference type="ChEBI" id="CHEBI:37565"/>
        <dbReference type="ChEBI" id="CHEBI:57746"/>
        <dbReference type="EC" id="4.6.1.2"/>
    </reaction>
</comment>
<evidence type="ECO:0000256" key="11">
    <source>
        <dbReference type="ARBA" id="ARBA00023239"/>
    </source>
</evidence>
<evidence type="ECO:0000256" key="4">
    <source>
        <dbReference type="ARBA" id="ARBA00022729"/>
    </source>
</evidence>
<evidence type="ECO:0000256" key="1">
    <source>
        <dbReference type="ARBA" id="ARBA00004479"/>
    </source>
</evidence>
<evidence type="ECO:0000256" key="12">
    <source>
        <dbReference type="ARBA" id="ARBA00023293"/>
    </source>
</evidence>
<keyword evidence="8 15" id="KW-0472">Membrane</keyword>
<proteinExistence type="inferred from homology"/>
<dbReference type="SUPFAM" id="SSF56112">
    <property type="entry name" value="Protein kinase-like (PK-like)"/>
    <property type="match status" value="1"/>
</dbReference>
<dbReference type="PANTHER" id="PTHR11920:SF501">
    <property type="entry name" value="GUANYLATE CYCLASE 32E"/>
    <property type="match status" value="1"/>
</dbReference>
<keyword evidence="18" id="KW-1185">Reference proteome</keyword>
<dbReference type="Pfam" id="PF07714">
    <property type="entry name" value="PK_Tyr_Ser-Thr"/>
    <property type="match status" value="1"/>
</dbReference>
<dbReference type="InterPro" id="IPR000719">
    <property type="entry name" value="Prot_kinase_dom"/>
</dbReference>
<dbReference type="EC" id="4.6.1.2" evidence="2 14"/>
<dbReference type="InterPro" id="IPR001828">
    <property type="entry name" value="ANF_lig-bd_rcpt"/>
</dbReference>
<evidence type="ECO:0000256" key="9">
    <source>
        <dbReference type="ARBA" id="ARBA00023170"/>
    </source>
</evidence>
<dbReference type="Pfam" id="PF00211">
    <property type="entry name" value="Guanylate_cyc"/>
    <property type="match status" value="1"/>
</dbReference>
<evidence type="ECO:0000256" key="15">
    <source>
        <dbReference type="SAM" id="Phobius"/>
    </source>
</evidence>
<evidence type="ECO:0000313" key="18">
    <source>
        <dbReference type="Proteomes" id="UP000694865"/>
    </source>
</evidence>
<sequence length="1063" mass="119614">MAMGTDRLILLIAIIVFINTCTVYTDNYTFCLLATTRTFLPFSVYRIGGAVNVALDNIHSDILTNITLDFIFYDSGCDSRVSLDKTVNCVLNDRVAAIIGPDCSSAALAAGLLASQWNVPMVGYIGSTSYLSDKTVYDTYSRTSSPYSKSSLAVIETIEVFGWKHVGVVGGDTGHLLNSFESLKQELTRRNFSIEAIVFNVYDESLYEDILNEILSKARIIILALDSYEVRRLMLMVYDKGYLSRGEYMFIVVEPWNFGSYEGTTWQWADDGRDDDVAKAYESLLVVERINFEDDTYKAFAEEVKEKFKEPPWYYNMTDVSSVGSLSAYLYDAIILYALTLQRVVSNGGNPYNGTNFLREMQHIDFYGISGRVTIDKNGDRNQDFWLFGFDAAQDEYSRVAWYDSSGKMLRFVTNATITWPAGRRVPPRDIPECGFQGEYCIDSEKGTTFIILVVMPLLLFFLAAAIIAFVVYRREKIKSALLDTSWKINYQDIIIHKNWKSIHGSFIAGSIGPSRLRSSNSATDSSITESERPQQVFAVCGTYDGSSVVIKMVERSAVNLSTSLLLELKQMRDIRHDNLNQFVGVCVDPPNICIVEQYCQKGSLQDILENDEISLDWLFKMSIASDILTGLQVLHKSPLKVHGNLKSSNCLVDGRWVVKLADYGLWEFKNYRRQREKRTEVAIHQGLLWTAPELLVGSNTSSCRETMSQKGDIYSFGIVLREIVYRDGPYGYTDLAAEDIIDRVKDSCNVEPYRPETDTISCPNGIRELMIQCWQQLPEKRPDLTYIKKVIKDASPNKNASIMDNMVAMLETYAHNLEDIVTDRTSKLSDEKRRTEQLLYRMMPRSVAEKLKNGSPVDAEAFEAVTIFFSDIVGFTAISAVSDPMQVVNLLNSLYILFDGIIEHYDVYKVETIGDAYMVVSGLPTRNGTRHASEIATMSLELLKHVNSFTIPHMPDEKLKLRIGIHTGNDLLSVLLGPCVAGVVGLAMPRYCLFGDTVNTASRFESSGQALRIHISNEVVCALNILGGYTYEERGKMELKGKGCLKTYWLTGKTTEPMSNTH</sequence>
<dbReference type="Gene3D" id="3.40.50.2300">
    <property type="match status" value="4"/>
</dbReference>
<keyword evidence="9" id="KW-0675">Receptor</keyword>
<gene>
    <name evidence="19" type="primary">LOC100378417</name>
</gene>
<keyword evidence="7" id="KW-0342">GTP-binding</keyword>
<accession>A0ABM0M4N3</accession>
<dbReference type="PANTHER" id="PTHR11920">
    <property type="entry name" value="GUANYLYL CYCLASE"/>
    <property type="match status" value="1"/>
</dbReference>
<keyword evidence="10" id="KW-0325">Glycoprotein</keyword>
<dbReference type="RefSeq" id="XP_006814974.1">
    <property type="nucleotide sequence ID" value="XM_006814911.1"/>
</dbReference>
<evidence type="ECO:0000256" key="7">
    <source>
        <dbReference type="ARBA" id="ARBA00023134"/>
    </source>
</evidence>